<dbReference type="Proteomes" id="UP000177925">
    <property type="component" value="Unassembled WGS sequence"/>
</dbReference>
<evidence type="ECO:0000313" key="2">
    <source>
        <dbReference type="Proteomes" id="UP000177925"/>
    </source>
</evidence>
<proteinExistence type="predicted"/>
<dbReference type="EMBL" id="MFSS01000092">
    <property type="protein sequence ID" value="OGI42354.1"/>
    <property type="molecule type" value="Genomic_DNA"/>
</dbReference>
<evidence type="ECO:0000313" key="1">
    <source>
        <dbReference type="EMBL" id="OGI42354.1"/>
    </source>
</evidence>
<organism evidence="1 2">
    <name type="scientific">Candidatus Muproteobacteria bacterium RBG_16_64_11</name>
    <dbReference type="NCBI Taxonomy" id="1817758"/>
    <lineage>
        <taxon>Bacteria</taxon>
        <taxon>Pseudomonadati</taxon>
        <taxon>Pseudomonadota</taxon>
        <taxon>Candidatus Muproteobacteria</taxon>
    </lineage>
</organism>
<comment type="caution">
    <text evidence="1">The sequence shown here is derived from an EMBL/GenBank/DDBJ whole genome shotgun (WGS) entry which is preliminary data.</text>
</comment>
<name>A0A1F6TB52_9PROT</name>
<gene>
    <name evidence="1" type="ORF">A2150_08115</name>
</gene>
<protein>
    <submittedName>
        <fullName evidence="1">Uncharacterized protein</fullName>
    </submittedName>
</protein>
<accession>A0A1F6TB52</accession>
<dbReference type="AlphaFoldDB" id="A0A1F6TB52"/>
<sequence>MVPYVVLSYGPGTGMPQSSAGLTAIWKASLAPTPDSSVAVSTMLRLPMSPEPGVPLKVRVAELKLSQVGSAEPSASSAL</sequence>
<reference evidence="1 2" key="1">
    <citation type="journal article" date="2016" name="Nat. Commun.">
        <title>Thousands of microbial genomes shed light on interconnected biogeochemical processes in an aquifer system.</title>
        <authorList>
            <person name="Anantharaman K."/>
            <person name="Brown C.T."/>
            <person name="Hug L.A."/>
            <person name="Sharon I."/>
            <person name="Castelle C.J."/>
            <person name="Probst A.J."/>
            <person name="Thomas B.C."/>
            <person name="Singh A."/>
            <person name="Wilkins M.J."/>
            <person name="Karaoz U."/>
            <person name="Brodie E.L."/>
            <person name="Williams K.H."/>
            <person name="Hubbard S.S."/>
            <person name="Banfield J.F."/>
        </authorList>
    </citation>
    <scope>NUCLEOTIDE SEQUENCE [LARGE SCALE GENOMIC DNA]</scope>
</reference>